<evidence type="ECO:0000259" key="6">
    <source>
        <dbReference type="Pfam" id="PF07940"/>
    </source>
</evidence>
<dbReference type="Gene3D" id="2.70.98.70">
    <property type="match status" value="1"/>
</dbReference>
<dbReference type="InterPro" id="IPR008929">
    <property type="entry name" value="Chondroitin_lyas"/>
</dbReference>
<dbReference type="EMBL" id="BSOH01000011">
    <property type="protein sequence ID" value="GLR17298.1"/>
    <property type="molecule type" value="Genomic_DNA"/>
</dbReference>
<organism evidence="8 9">
    <name type="scientific">Portibacter lacus</name>
    <dbReference type="NCBI Taxonomy" id="1099794"/>
    <lineage>
        <taxon>Bacteria</taxon>
        <taxon>Pseudomonadati</taxon>
        <taxon>Bacteroidota</taxon>
        <taxon>Saprospiria</taxon>
        <taxon>Saprospirales</taxon>
        <taxon>Haliscomenobacteraceae</taxon>
        <taxon>Portibacter</taxon>
    </lineage>
</organism>
<keyword evidence="4" id="KW-0456">Lyase</keyword>
<dbReference type="InterPro" id="IPR012480">
    <property type="entry name" value="Hepar_II_III_C"/>
</dbReference>
<reference evidence="8" key="2">
    <citation type="submission" date="2023-01" db="EMBL/GenBank/DDBJ databases">
        <title>Draft genome sequence of Portibacter lacus strain NBRC 108769.</title>
        <authorList>
            <person name="Sun Q."/>
            <person name="Mori K."/>
        </authorList>
    </citation>
    <scope>NUCLEOTIDE SEQUENCE</scope>
    <source>
        <strain evidence="8">NBRC 108769</strain>
    </source>
</reference>
<feature type="signal peptide" evidence="5">
    <location>
        <begin position="1"/>
        <end position="36"/>
    </location>
</feature>
<proteinExistence type="predicted"/>
<evidence type="ECO:0000313" key="8">
    <source>
        <dbReference type="EMBL" id="GLR17298.1"/>
    </source>
</evidence>
<reference evidence="8" key="1">
    <citation type="journal article" date="2014" name="Int. J. Syst. Evol. Microbiol.">
        <title>Complete genome sequence of Corynebacterium casei LMG S-19264T (=DSM 44701T), isolated from a smear-ripened cheese.</title>
        <authorList>
            <consortium name="US DOE Joint Genome Institute (JGI-PGF)"/>
            <person name="Walter F."/>
            <person name="Albersmeier A."/>
            <person name="Kalinowski J."/>
            <person name="Ruckert C."/>
        </authorList>
    </citation>
    <scope>NUCLEOTIDE SEQUENCE</scope>
    <source>
        <strain evidence="8">NBRC 108769</strain>
    </source>
</reference>
<keyword evidence="2 5" id="KW-0732">Signal</keyword>
<dbReference type="Gene3D" id="1.50.10.100">
    <property type="entry name" value="Chondroitin AC/alginate lyase"/>
    <property type="match status" value="1"/>
</dbReference>
<feature type="chain" id="PRO_5041348362" evidence="5">
    <location>
        <begin position="37"/>
        <end position="654"/>
    </location>
</feature>
<dbReference type="PANTHER" id="PTHR39210">
    <property type="entry name" value="HEPARIN-SULFATE LYASE"/>
    <property type="match status" value="1"/>
</dbReference>
<dbReference type="SUPFAM" id="SSF48230">
    <property type="entry name" value="Chondroitin AC/alginate lyase"/>
    <property type="match status" value="1"/>
</dbReference>
<accession>A0AA37SSE9</accession>
<dbReference type="GO" id="GO:0016829">
    <property type="term" value="F:lyase activity"/>
    <property type="evidence" value="ECO:0007669"/>
    <property type="project" value="UniProtKB-KW"/>
</dbReference>
<evidence type="ECO:0000256" key="3">
    <source>
        <dbReference type="ARBA" id="ARBA00022764"/>
    </source>
</evidence>
<dbReference type="Pfam" id="PF16889">
    <property type="entry name" value="Hepar_II_III_N"/>
    <property type="match status" value="1"/>
</dbReference>
<dbReference type="InterPro" id="IPR031680">
    <property type="entry name" value="Hepar_II_III_N"/>
</dbReference>
<dbReference type="PANTHER" id="PTHR39210:SF1">
    <property type="entry name" value="HEPARIN-SULFATE LYASE"/>
    <property type="match status" value="1"/>
</dbReference>
<evidence type="ECO:0000313" key="9">
    <source>
        <dbReference type="Proteomes" id="UP001156666"/>
    </source>
</evidence>
<keyword evidence="9" id="KW-1185">Reference proteome</keyword>
<name>A0AA37SSE9_9BACT</name>
<evidence type="ECO:0000259" key="7">
    <source>
        <dbReference type="Pfam" id="PF16889"/>
    </source>
</evidence>
<evidence type="ECO:0000256" key="4">
    <source>
        <dbReference type="ARBA" id="ARBA00023239"/>
    </source>
</evidence>
<evidence type="ECO:0000256" key="2">
    <source>
        <dbReference type="ARBA" id="ARBA00022729"/>
    </source>
</evidence>
<dbReference type="AlphaFoldDB" id="A0AA37SSE9"/>
<dbReference type="Proteomes" id="UP001156666">
    <property type="component" value="Unassembled WGS sequence"/>
</dbReference>
<evidence type="ECO:0000256" key="5">
    <source>
        <dbReference type="SAM" id="SignalP"/>
    </source>
</evidence>
<feature type="domain" description="Heparinase II/III-like C-terminal" evidence="6">
    <location>
        <begin position="394"/>
        <end position="605"/>
    </location>
</feature>
<protein>
    <submittedName>
        <fullName evidence="8">Heparinase</fullName>
    </submittedName>
</protein>
<sequence length="654" mass="74997">MKDDATVVLKFNNMCNLLTSIFLALSMSLLSLSVNAQTESAKSEFETLLSRLNVQEIASTNQIDNSLLGAEQLLTYFKKRKHVMHPASIGKGPSKVSDRDKKWASDALEHIFVGQPALPSFFCGDDIDWDLSPVSDMEWKWQLHRMYFWNAMGKVYASSKDETYAEAWCDQLVDWTKKNLHNLEHKDAWRSIEAGVRGRNWTTLFYRFLHSKHFNDEVLIAFLNSCYDHAEYLMTAYSAGSNWALIEAEGLAFIAFTFPEFKNAAGWKDEAIRRFNIEIDNQVNADGYQQELTMNYHIGSINWFMRSYELAQINGEGSAFPETFVDKIERMCEVPMKVCLPDGTSPQFGDDWAGKPHQFASRFKGWSERFDRDDFLYFASKGTEGEAPEETAYMLDESGIYSFRSGWEEDAICMVMKCGPDGGSHCQPDNGTFTLFAGGKNLMPDAGSYVYSGDPEGRSWFRQSKVHQTLTLDGMNSAFHPSLVKWETSDSLDMVIVENQSYPDLKHRRSIFFIDKKYFVIVDDAIGKASGVVDIHFQLAQGNARFDSENLEIHSLNKQEWNVGVHTMSDSEVRLEEEEGWVSFDYSKKEQRPAFKFSIDKKRDEKKVRFVSLIVPYEQEIPKLALDFDFSEEENIEFQLSIDGEIKSYKILLK</sequence>
<comment type="subcellular location">
    <subcellularLocation>
        <location evidence="1">Periplasm</location>
    </subcellularLocation>
</comment>
<evidence type="ECO:0000256" key="1">
    <source>
        <dbReference type="ARBA" id="ARBA00004418"/>
    </source>
</evidence>
<comment type="caution">
    <text evidence="8">The sequence shown here is derived from an EMBL/GenBank/DDBJ whole genome shotgun (WGS) entry which is preliminary data.</text>
</comment>
<feature type="domain" description="Heparin-sulfate lyase N-terminal" evidence="7">
    <location>
        <begin position="60"/>
        <end position="374"/>
    </location>
</feature>
<dbReference type="Pfam" id="PF07940">
    <property type="entry name" value="Hepar_II_III_C"/>
    <property type="match status" value="1"/>
</dbReference>
<gene>
    <name evidence="8" type="ORF">GCM10007940_19130</name>
</gene>
<keyword evidence="3" id="KW-0574">Periplasm</keyword>
<dbReference type="GO" id="GO:0042597">
    <property type="term" value="C:periplasmic space"/>
    <property type="evidence" value="ECO:0007669"/>
    <property type="project" value="UniProtKB-SubCell"/>
</dbReference>